<reference evidence="1 2" key="1">
    <citation type="submission" date="2019-12" db="EMBL/GenBank/DDBJ databases">
        <authorList>
            <person name="Huq M.A."/>
        </authorList>
    </citation>
    <scope>NUCLEOTIDE SEQUENCE [LARGE SCALE GENOMIC DNA]</scope>
    <source>
        <strain evidence="1 2">MAH-18</strain>
    </source>
</reference>
<evidence type="ECO:0000313" key="2">
    <source>
        <dbReference type="Proteomes" id="UP000473525"/>
    </source>
</evidence>
<name>A0A6L6XVA3_9ACTN</name>
<keyword evidence="2" id="KW-1185">Reference proteome</keyword>
<accession>A0A6L6XVA3</accession>
<dbReference type="Proteomes" id="UP000473525">
    <property type="component" value="Unassembled WGS sequence"/>
</dbReference>
<gene>
    <name evidence="1" type="ORF">GON03_19245</name>
</gene>
<dbReference type="AlphaFoldDB" id="A0A6L6XVA3"/>
<organism evidence="1 2">
    <name type="scientific">Nocardioides agri</name>
    <dbReference type="NCBI Taxonomy" id="2682843"/>
    <lineage>
        <taxon>Bacteria</taxon>
        <taxon>Bacillati</taxon>
        <taxon>Actinomycetota</taxon>
        <taxon>Actinomycetes</taxon>
        <taxon>Propionibacteriales</taxon>
        <taxon>Nocardioidaceae</taxon>
        <taxon>Nocardioides</taxon>
    </lineage>
</organism>
<dbReference type="EMBL" id="WSEK01000005">
    <property type="protein sequence ID" value="MVQ51321.1"/>
    <property type="molecule type" value="Genomic_DNA"/>
</dbReference>
<proteinExistence type="predicted"/>
<dbReference type="RefSeq" id="WP_157346135.1">
    <property type="nucleotide sequence ID" value="NZ_WSEK01000005.1"/>
</dbReference>
<protein>
    <submittedName>
        <fullName evidence="1">Uncharacterized protein</fullName>
    </submittedName>
</protein>
<sequence length="119" mass="12864">MNAPDPTPDLAAVYVHPCNGRRYRIREVTDHHLVLVRVDVHEPGIGHLISREAFEGHYVKVDDLTGLVDVLGILVDSVRRSGEQPAVEFTAGPTGFGPQWSDANLARVFGLDQPAGGAS</sequence>
<evidence type="ECO:0000313" key="1">
    <source>
        <dbReference type="EMBL" id="MVQ51321.1"/>
    </source>
</evidence>
<comment type="caution">
    <text evidence="1">The sequence shown here is derived from an EMBL/GenBank/DDBJ whole genome shotgun (WGS) entry which is preliminary data.</text>
</comment>